<dbReference type="InterPro" id="IPR001789">
    <property type="entry name" value="Sig_transdc_resp-reg_receiver"/>
</dbReference>
<dbReference type="CDD" id="cd17574">
    <property type="entry name" value="REC_OmpR"/>
    <property type="match status" value="1"/>
</dbReference>
<evidence type="ECO:0000256" key="2">
    <source>
        <dbReference type="PROSITE-ProRule" id="PRU00169"/>
    </source>
</evidence>
<dbReference type="SUPFAM" id="SSF52172">
    <property type="entry name" value="CheY-like"/>
    <property type="match status" value="1"/>
</dbReference>
<dbReference type="InterPro" id="IPR011006">
    <property type="entry name" value="CheY-like_superfamily"/>
</dbReference>
<feature type="domain" description="Response regulatory" evidence="3">
    <location>
        <begin position="11"/>
        <end position="128"/>
    </location>
</feature>
<dbReference type="EMBL" id="PFBV01000005">
    <property type="protein sequence ID" value="PIT88093.1"/>
    <property type="molecule type" value="Genomic_DNA"/>
</dbReference>
<proteinExistence type="predicted"/>
<evidence type="ECO:0000256" key="1">
    <source>
        <dbReference type="ARBA" id="ARBA00022553"/>
    </source>
</evidence>
<dbReference type="PANTHER" id="PTHR44591">
    <property type="entry name" value="STRESS RESPONSE REGULATOR PROTEIN 1"/>
    <property type="match status" value="1"/>
</dbReference>
<dbReference type="Proteomes" id="UP000231426">
    <property type="component" value="Unassembled WGS sequence"/>
</dbReference>
<evidence type="ECO:0000313" key="5">
    <source>
        <dbReference type="Proteomes" id="UP000231426"/>
    </source>
</evidence>
<dbReference type="PANTHER" id="PTHR44591:SF3">
    <property type="entry name" value="RESPONSE REGULATORY DOMAIN-CONTAINING PROTEIN"/>
    <property type="match status" value="1"/>
</dbReference>
<dbReference type="InterPro" id="IPR050595">
    <property type="entry name" value="Bact_response_regulator"/>
</dbReference>
<protein>
    <submittedName>
        <fullName evidence="4">Response regulator</fullName>
    </submittedName>
</protein>
<evidence type="ECO:0000259" key="3">
    <source>
        <dbReference type="PROSITE" id="PS50110"/>
    </source>
</evidence>
<keyword evidence="1" id="KW-0597">Phosphoprotein</keyword>
<dbReference type="PROSITE" id="PS50110">
    <property type="entry name" value="RESPONSE_REGULATORY"/>
    <property type="match status" value="1"/>
</dbReference>
<evidence type="ECO:0000313" key="4">
    <source>
        <dbReference type="EMBL" id="PIT88093.1"/>
    </source>
</evidence>
<dbReference type="AlphaFoldDB" id="A0A2M6W5N3"/>
<comment type="caution">
    <text evidence="4">The sequence shown here is derived from an EMBL/GenBank/DDBJ whole genome shotgun (WGS) entry which is preliminary data.</text>
</comment>
<name>A0A2M6W5N3_9BACT</name>
<sequence>MPSKEKIDKPHILLIESDEFLGGIYEKNLLMEDFKVTRAINGERGLKLAETKKPDLILLAVLLPKINGFEILAELKKDNATKNIPVVMLTKLGSKEDVQKGAVLGAADYLIKGHFRPSELVDKVKVILSFF</sequence>
<comment type="caution">
    <text evidence="2">Lacks conserved residue(s) required for the propagation of feature annotation.</text>
</comment>
<gene>
    <name evidence="4" type="ORF">COU29_03710</name>
</gene>
<dbReference type="Pfam" id="PF00072">
    <property type="entry name" value="Response_reg"/>
    <property type="match status" value="1"/>
</dbReference>
<dbReference type="Gene3D" id="3.40.50.2300">
    <property type="match status" value="1"/>
</dbReference>
<organism evidence="4 5">
    <name type="scientific">Candidatus Magasanikbacteria bacterium CG10_big_fil_rev_8_21_14_0_10_36_32</name>
    <dbReference type="NCBI Taxonomy" id="1974646"/>
    <lineage>
        <taxon>Bacteria</taxon>
        <taxon>Candidatus Magasanikiibacteriota</taxon>
    </lineage>
</organism>
<dbReference type="SMART" id="SM00448">
    <property type="entry name" value="REC"/>
    <property type="match status" value="1"/>
</dbReference>
<dbReference type="GO" id="GO:0000160">
    <property type="term" value="P:phosphorelay signal transduction system"/>
    <property type="evidence" value="ECO:0007669"/>
    <property type="project" value="InterPro"/>
</dbReference>
<accession>A0A2M6W5N3</accession>
<reference evidence="5" key="1">
    <citation type="submission" date="2017-09" db="EMBL/GenBank/DDBJ databases">
        <title>Depth-based differentiation of microbial function through sediment-hosted aquifers and enrichment of novel symbionts in the deep terrestrial subsurface.</title>
        <authorList>
            <person name="Probst A.J."/>
            <person name="Ladd B."/>
            <person name="Jarett J.K."/>
            <person name="Geller-Mcgrath D.E."/>
            <person name="Sieber C.M.K."/>
            <person name="Emerson J.B."/>
            <person name="Anantharaman K."/>
            <person name="Thomas B.C."/>
            <person name="Malmstrom R."/>
            <person name="Stieglmeier M."/>
            <person name="Klingl A."/>
            <person name="Woyke T."/>
            <person name="Ryan C.M."/>
            <person name="Banfield J.F."/>
        </authorList>
    </citation>
    <scope>NUCLEOTIDE SEQUENCE [LARGE SCALE GENOMIC DNA]</scope>
</reference>